<dbReference type="EMBL" id="LR792683">
    <property type="protein sequence ID" value="CAB3395740.1"/>
    <property type="molecule type" value="Genomic_DNA"/>
</dbReference>
<accession>A0A6F9ECZ5</accession>
<name>A0A6F9ECZ5_9BACL</name>
<organism evidence="1 2">
    <name type="scientific">Kyrpidia spormannii</name>
    <dbReference type="NCBI Taxonomy" id="2055160"/>
    <lineage>
        <taxon>Bacteria</taxon>
        <taxon>Bacillati</taxon>
        <taxon>Bacillota</taxon>
        <taxon>Bacilli</taxon>
        <taxon>Bacillales</taxon>
        <taxon>Alicyclobacillaceae</taxon>
        <taxon>Kyrpidia</taxon>
    </lineage>
</organism>
<dbReference type="Pfam" id="PF06935">
    <property type="entry name" value="DUF1284"/>
    <property type="match status" value="1"/>
</dbReference>
<evidence type="ECO:0008006" key="3">
    <source>
        <dbReference type="Google" id="ProtNLM"/>
    </source>
</evidence>
<evidence type="ECO:0000313" key="2">
    <source>
        <dbReference type="Proteomes" id="UP000502196"/>
    </source>
</evidence>
<dbReference type="AlphaFoldDB" id="A0A6F9ECZ5"/>
<reference evidence="1 2" key="1">
    <citation type="submission" date="2020-04" db="EMBL/GenBank/DDBJ databases">
        <authorList>
            <person name="Hogendoorn C."/>
        </authorList>
    </citation>
    <scope>NUCLEOTIDE SEQUENCE [LARGE SCALE GENOMIC DNA]</scope>
    <source>
        <strain evidence="1">COOX1</strain>
    </source>
</reference>
<gene>
    <name evidence="1" type="ORF">COOX1_3062</name>
</gene>
<proteinExistence type="predicted"/>
<dbReference type="InterPro" id="IPR009702">
    <property type="entry name" value="DUF1284"/>
</dbReference>
<evidence type="ECO:0000313" key="1">
    <source>
        <dbReference type="EMBL" id="CAB3395740.1"/>
    </source>
</evidence>
<sequence length="139" mass="15862">MFRLRGHHLLCLLGYRGMGYSAEYAANMTRLHQTLRMAPETEILLITGPDDLCVKFPESQTYHCDDTNIHERDSAVLQKLGLRVGQSLPWSEIQQLIRENMVARDISTLCPTCPWRSYGVCEEGIEEIRAGKGLRIIDQ</sequence>
<protein>
    <recommendedName>
        <fullName evidence="3">DUF1284 domain-containing protein</fullName>
    </recommendedName>
</protein>
<dbReference type="Proteomes" id="UP000502196">
    <property type="component" value="Chromosome"/>
</dbReference>